<dbReference type="RefSeq" id="XP_026669451.1">
    <property type="nucleotide sequence ID" value="XM_026813650.1"/>
</dbReference>
<evidence type="ECO:0000313" key="2">
    <source>
        <dbReference type="Proteomes" id="UP000694925"/>
    </source>
</evidence>
<keyword evidence="2" id="KW-1185">Reference proteome</keyword>
<reference evidence="3 4" key="1">
    <citation type="submission" date="2025-04" db="UniProtKB">
        <authorList>
            <consortium name="RefSeq"/>
        </authorList>
    </citation>
    <scope>IDENTIFICATION</scope>
    <source>
        <tissue evidence="3 4">Whole body</tissue>
    </source>
</reference>
<evidence type="ECO:0000313" key="4">
    <source>
        <dbReference type="RefSeq" id="XP_026669451.1"/>
    </source>
</evidence>
<proteinExistence type="predicted"/>
<feature type="compositionally biased region" description="Polar residues" evidence="1">
    <location>
        <begin position="262"/>
        <end position="274"/>
    </location>
</feature>
<dbReference type="AlphaFoldDB" id="A0AAJ7S107"/>
<feature type="compositionally biased region" description="Basic and acidic residues" evidence="1">
    <location>
        <begin position="68"/>
        <end position="81"/>
    </location>
</feature>
<dbReference type="KEGG" id="ccal:108625150"/>
<feature type="region of interest" description="Disordered" evidence="1">
    <location>
        <begin position="255"/>
        <end position="274"/>
    </location>
</feature>
<accession>A0AAJ7S107</accession>
<feature type="region of interest" description="Disordered" evidence="1">
    <location>
        <begin position="60"/>
        <end position="88"/>
    </location>
</feature>
<organism evidence="2 3">
    <name type="scientific">Ceratina calcarata</name>
    <dbReference type="NCBI Taxonomy" id="156304"/>
    <lineage>
        <taxon>Eukaryota</taxon>
        <taxon>Metazoa</taxon>
        <taxon>Ecdysozoa</taxon>
        <taxon>Arthropoda</taxon>
        <taxon>Hexapoda</taxon>
        <taxon>Insecta</taxon>
        <taxon>Pterygota</taxon>
        <taxon>Neoptera</taxon>
        <taxon>Endopterygota</taxon>
        <taxon>Hymenoptera</taxon>
        <taxon>Apocrita</taxon>
        <taxon>Aculeata</taxon>
        <taxon>Apoidea</taxon>
        <taxon>Anthophila</taxon>
        <taxon>Apidae</taxon>
        <taxon>Ceratina</taxon>
        <taxon>Zadontomerus</taxon>
    </lineage>
</organism>
<evidence type="ECO:0000313" key="3">
    <source>
        <dbReference type="RefSeq" id="XP_026669450.1"/>
    </source>
</evidence>
<name>A0AAJ7S107_9HYME</name>
<sequence length="274" mass="32600">MVKKRGIVWNYYNKKILGSQVIAFCKFCNQSYIQNATRMERHMGRCSKCPEDVKQQFIQVAHSKKHKSDSTDNKLNDRWPKQESPVDSSITDTKLEDFYEWNYKSQSYLADTVQQQINFIKHNNTQNWTSQNNVTKSNDTHTKCTSRNWENQNDTGTIASAGIQEQTSSVQQTKSYSPKEIFQWPVSAQTYEPSSLRNKIYQEQLLEKCALRRAAELDVQRKMLELERFQWEYERDKLQTEVRWAHETRMMQFKEERERQLTEQSRIRTPSSII</sequence>
<protein>
    <submittedName>
        <fullName evidence="3 4">Uncharacterized protein LOC108625150</fullName>
    </submittedName>
</protein>
<dbReference type="GeneID" id="108625150"/>
<dbReference type="RefSeq" id="XP_026669450.1">
    <property type="nucleotide sequence ID" value="XM_026813649.1"/>
</dbReference>
<evidence type="ECO:0000256" key="1">
    <source>
        <dbReference type="SAM" id="MobiDB-lite"/>
    </source>
</evidence>
<gene>
    <name evidence="3 4" type="primary">LOC108625150</name>
</gene>
<dbReference type="Proteomes" id="UP000694925">
    <property type="component" value="Unplaced"/>
</dbReference>